<comment type="subcellular location">
    <subcellularLocation>
        <location evidence="11">Mitochondrion inner membrane</location>
    </subcellularLocation>
</comment>
<proteinExistence type="inferred from homology"/>
<organism evidence="13 14">
    <name type="scientific">Acrodontium crateriforme</name>
    <dbReference type="NCBI Taxonomy" id="150365"/>
    <lineage>
        <taxon>Eukaryota</taxon>
        <taxon>Fungi</taxon>
        <taxon>Dikarya</taxon>
        <taxon>Ascomycota</taxon>
        <taxon>Pezizomycotina</taxon>
        <taxon>Dothideomycetes</taxon>
        <taxon>Dothideomycetidae</taxon>
        <taxon>Mycosphaerellales</taxon>
        <taxon>Teratosphaeriaceae</taxon>
        <taxon>Acrodontium</taxon>
    </lineage>
</organism>
<keyword evidence="9 11" id="KW-0627">Porphyrin biosynthesis</keyword>
<keyword evidence="8 11" id="KW-0350">Heme biosynthesis</keyword>
<dbReference type="GO" id="GO:0005743">
    <property type="term" value="C:mitochondrial inner membrane"/>
    <property type="evidence" value="ECO:0007669"/>
    <property type="project" value="UniProtKB-SubCell"/>
</dbReference>
<dbReference type="NCBIfam" id="TIGR00562">
    <property type="entry name" value="proto_IX_ox"/>
    <property type="match status" value="1"/>
</dbReference>
<gene>
    <name evidence="13" type="ORF">R9X50_00332300</name>
</gene>
<dbReference type="InterPro" id="IPR036188">
    <property type="entry name" value="FAD/NAD-bd_sf"/>
</dbReference>
<feature type="domain" description="Amine oxidase" evidence="12">
    <location>
        <begin position="39"/>
        <end position="563"/>
    </location>
</feature>
<dbReference type="Gene3D" id="3.50.50.60">
    <property type="entry name" value="FAD/NAD(P)-binding domain"/>
    <property type="match status" value="1"/>
</dbReference>
<evidence type="ECO:0000256" key="8">
    <source>
        <dbReference type="ARBA" id="ARBA00023133"/>
    </source>
</evidence>
<reference evidence="13 14" key="1">
    <citation type="submission" date="2023-11" db="EMBL/GenBank/DDBJ databases">
        <title>An acidophilic fungus is an integral part of prey digestion in a carnivorous sundew plant.</title>
        <authorList>
            <person name="Tsai I.J."/>
        </authorList>
    </citation>
    <scope>NUCLEOTIDE SEQUENCE [LARGE SCALE GENOMIC DNA]</scope>
    <source>
        <strain evidence="13">169a</strain>
    </source>
</reference>
<evidence type="ECO:0000256" key="5">
    <source>
        <dbReference type="ARBA" id="ARBA00022630"/>
    </source>
</evidence>
<evidence type="ECO:0000256" key="3">
    <source>
        <dbReference type="ARBA" id="ARBA00010551"/>
    </source>
</evidence>
<dbReference type="InterPro" id="IPR050464">
    <property type="entry name" value="Zeta_carotene_desat/Oxidored"/>
</dbReference>
<dbReference type="GO" id="GO:0006782">
    <property type="term" value="P:protoporphyrinogen IX biosynthetic process"/>
    <property type="evidence" value="ECO:0007669"/>
    <property type="project" value="UniProtKB-UniRule"/>
</dbReference>
<dbReference type="SUPFAM" id="SSF54373">
    <property type="entry name" value="FAD-linked reductases, C-terminal domain"/>
    <property type="match status" value="1"/>
</dbReference>
<sequence>MLRCWTNALTTRRAAIGLRHSSSDSSSHFHNVAVLGGGITGLSTAYFLTQALPTAKVTIYEASDRIGGWLDSVRVPVKDGTVIFERGPRTLRPNGNGVLAAKLLQELDLAKDGLYPQLSSPAACNRFLYYPDHIVRMPHPSFKFADNLWSMITEPVFKTVMFGGITEFWKPPRGDHIEDESIAGFFSRRVSKEMVDRIMSGVIHGIYAGDVNQLSAKSLFPTQWRDELEAGSVIAGLAKSRAEGMEVTKREASFIQEMKSYQWDPLLKATLAMSTVWTLKDGLGQLVDRLARHLVKNGNVEFKTSTSVQSIALPQGSDRIQVQAQGSSQIKEYTHAISALSPAQLSAAHKGSTPLIPHIPTVTVMTVNLYYRTPGLHPDGFGYLIPQATPFENNPERALGVVFDTAYSPGSEDIDQSSWNVVDRDELIRQRDQGRLINVNDFAWYNMPEDPIRQDLVGKRGSKLTVMLGGHWWSEWPAFPDQEQGLALAKSVLRRHLGITEEPEAWQVNLQRDCIPQYTVGHEKRLKTAHSNISREYQGKLRVAGNWMSGVGVNDCLRSAWDVVSSLKVNRPGTGLEHVGNEEYVRIRRARPEEAAKE</sequence>
<evidence type="ECO:0000313" key="13">
    <source>
        <dbReference type="EMBL" id="WPH00494.1"/>
    </source>
</evidence>
<evidence type="ECO:0000256" key="6">
    <source>
        <dbReference type="ARBA" id="ARBA00022827"/>
    </source>
</evidence>
<dbReference type="Pfam" id="PF01593">
    <property type="entry name" value="Amino_oxidase"/>
    <property type="match status" value="1"/>
</dbReference>
<keyword evidence="5 11" id="KW-0285">Flavoprotein</keyword>
<comment type="function">
    <text evidence="1 11">Catalyzes the 6-electron oxidation of protoporphyrinogen-IX to form protoporphyrin-IX.</text>
</comment>
<dbReference type="AlphaFoldDB" id="A0AAQ3R7C0"/>
<dbReference type="PANTHER" id="PTHR42923:SF3">
    <property type="entry name" value="PROTOPORPHYRINOGEN OXIDASE"/>
    <property type="match status" value="1"/>
</dbReference>
<evidence type="ECO:0000256" key="10">
    <source>
        <dbReference type="ARBA" id="ARBA00047554"/>
    </source>
</evidence>
<dbReference type="InterPro" id="IPR002937">
    <property type="entry name" value="Amino_oxidase"/>
</dbReference>
<dbReference type="Proteomes" id="UP001303373">
    <property type="component" value="Chromosome 4"/>
</dbReference>
<dbReference type="SUPFAM" id="SSF51905">
    <property type="entry name" value="FAD/NAD(P)-binding domain"/>
    <property type="match status" value="1"/>
</dbReference>
<evidence type="ECO:0000259" key="12">
    <source>
        <dbReference type="Pfam" id="PF01593"/>
    </source>
</evidence>
<dbReference type="GO" id="GO:0004729">
    <property type="term" value="F:oxygen-dependent protoporphyrinogen oxidase activity"/>
    <property type="evidence" value="ECO:0007669"/>
    <property type="project" value="UniProtKB-UniRule"/>
</dbReference>
<evidence type="ECO:0000256" key="9">
    <source>
        <dbReference type="ARBA" id="ARBA00023244"/>
    </source>
</evidence>
<comment type="pathway">
    <text evidence="2 11">Porphyrin-containing compound metabolism; protoporphyrin-IX biosynthesis; protoporphyrin-IX from protoporphyrinogen-IX: step 1/1.</text>
</comment>
<evidence type="ECO:0000256" key="2">
    <source>
        <dbReference type="ARBA" id="ARBA00005073"/>
    </source>
</evidence>
<comment type="cofactor">
    <cofactor evidence="11">
        <name>FAD</name>
        <dbReference type="ChEBI" id="CHEBI:57692"/>
    </cofactor>
    <text evidence="11">Binds 1 FAD per subunit.</text>
</comment>
<dbReference type="InterPro" id="IPR004572">
    <property type="entry name" value="Protoporphyrinogen_oxidase"/>
</dbReference>
<evidence type="ECO:0000256" key="7">
    <source>
        <dbReference type="ARBA" id="ARBA00023002"/>
    </source>
</evidence>
<dbReference type="EMBL" id="CP138583">
    <property type="protein sequence ID" value="WPH00494.1"/>
    <property type="molecule type" value="Genomic_DNA"/>
</dbReference>
<dbReference type="PANTHER" id="PTHR42923">
    <property type="entry name" value="PROTOPORPHYRINOGEN OXIDASE"/>
    <property type="match status" value="1"/>
</dbReference>
<evidence type="ECO:0000256" key="4">
    <source>
        <dbReference type="ARBA" id="ARBA00012867"/>
    </source>
</evidence>
<comment type="similarity">
    <text evidence="3 11">Belongs to the protoporphyrinogen/coproporphyrinogen oxidase family. Protoporphyrinogen oxidase subfamily.</text>
</comment>
<dbReference type="EC" id="1.3.3.4" evidence="4 11"/>
<comment type="catalytic activity">
    <reaction evidence="10 11">
        <text>protoporphyrinogen IX + 3 O2 = protoporphyrin IX + 3 H2O2</text>
        <dbReference type="Rhea" id="RHEA:25576"/>
        <dbReference type="ChEBI" id="CHEBI:15379"/>
        <dbReference type="ChEBI" id="CHEBI:16240"/>
        <dbReference type="ChEBI" id="CHEBI:57306"/>
        <dbReference type="ChEBI" id="CHEBI:57307"/>
        <dbReference type="EC" id="1.3.3.4"/>
    </reaction>
</comment>
<evidence type="ECO:0000256" key="11">
    <source>
        <dbReference type="RuleBase" id="RU367069"/>
    </source>
</evidence>
<accession>A0AAQ3R7C0</accession>
<keyword evidence="7 11" id="KW-0560">Oxidoreductase</keyword>
<evidence type="ECO:0000313" key="14">
    <source>
        <dbReference type="Proteomes" id="UP001303373"/>
    </source>
</evidence>
<name>A0AAQ3R7C0_9PEZI</name>
<keyword evidence="6 11" id="KW-0274">FAD</keyword>
<evidence type="ECO:0000256" key="1">
    <source>
        <dbReference type="ARBA" id="ARBA00002600"/>
    </source>
</evidence>
<protein>
    <recommendedName>
        <fullName evidence="4 11">Protoporphyrinogen oxidase</fullName>
        <ecNumber evidence="4 11">1.3.3.4</ecNumber>
    </recommendedName>
</protein>
<keyword evidence="14" id="KW-1185">Reference proteome</keyword>